<evidence type="ECO:0008006" key="3">
    <source>
        <dbReference type="Google" id="ProtNLM"/>
    </source>
</evidence>
<keyword evidence="2" id="KW-1185">Reference proteome</keyword>
<dbReference type="KEGG" id="orn:DV701_13285"/>
<protein>
    <recommendedName>
        <fullName evidence="3">MobA-like NTP transferase domain-containing protein</fullName>
    </recommendedName>
</protein>
<organism evidence="1 2">
    <name type="scientific">Ornithinimicrobium avium</name>
    <dbReference type="NCBI Taxonomy" id="2283195"/>
    <lineage>
        <taxon>Bacteria</taxon>
        <taxon>Bacillati</taxon>
        <taxon>Actinomycetota</taxon>
        <taxon>Actinomycetes</taxon>
        <taxon>Micrococcales</taxon>
        <taxon>Ornithinimicrobiaceae</taxon>
        <taxon>Ornithinimicrobium</taxon>
    </lineage>
</organism>
<reference evidence="1 2" key="1">
    <citation type="submission" date="2018-07" db="EMBL/GenBank/DDBJ databases">
        <title>Complete genome sequencing of Ornithinimicrobium sp. AMA3305.</title>
        <authorList>
            <person name="Bae J.-W."/>
        </authorList>
    </citation>
    <scope>NUCLEOTIDE SEQUENCE [LARGE SCALE GENOMIC DNA]</scope>
    <source>
        <strain evidence="1 2">AMA3305</strain>
    </source>
</reference>
<dbReference type="Gene3D" id="3.90.550.10">
    <property type="entry name" value="Spore Coat Polysaccharide Biosynthesis Protein SpsA, Chain A"/>
    <property type="match status" value="1"/>
</dbReference>
<dbReference type="EMBL" id="CP031229">
    <property type="protein sequence ID" value="AXH96962.1"/>
    <property type="molecule type" value="Genomic_DNA"/>
</dbReference>
<dbReference type="InterPro" id="IPR029044">
    <property type="entry name" value="Nucleotide-diphossugar_trans"/>
</dbReference>
<dbReference type="AlphaFoldDB" id="A0A345NPK4"/>
<dbReference type="Proteomes" id="UP000253790">
    <property type="component" value="Chromosome"/>
</dbReference>
<evidence type="ECO:0000313" key="1">
    <source>
        <dbReference type="EMBL" id="AXH96962.1"/>
    </source>
</evidence>
<evidence type="ECO:0000313" key="2">
    <source>
        <dbReference type="Proteomes" id="UP000253790"/>
    </source>
</evidence>
<gene>
    <name evidence="1" type="ORF">DV701_13285</name>
</gene>
<sequence>MLMAQGQKGLTPLLGQPLINYTVGSMAAAGIGVIYVATWPENELLFEHLRSRWSSLHFELVRVELGGGTGQAMLRVLVESKPGPIVVGTADTVMRTGAVTRLLEDISLTTPGPQLHLLVTHYVEDEDPIWVHLHSSGLVTAFSKGIPPSSTVFANVRWLSSAGRTTLLELCSRHEALRAARSSGELVRALIADEYCRVTASVEDPVFDIDRDIDALRTAEWIASNKQEWERLP</sequence>
<accession>A0A345NPK4</accession>
<proteinExistence type="predicted"/>
<dbReference type="SUPFAM" id="SSF53448">
    <property type="entry name" value="Nucleotide-diphospho-sugar transferases"/>
    <property type="match status" value="1"/>
</dbReference>
<name>A0A345NPK4_9MICO</name>